<sequence length="83" mass="9388">MTIRVESSPNTEWVSITVQDRNREPATVAFNRAALEAVVAEDPRPPELLLDLLARRAIKRMPVPNGGDIRLITHYNLSLVWPE</sequence>
<reference evidence="2" key="1">
    <citation type="submission" date="2011-12" db="EMBL/GenBank/DDBJ databases">
        <title>The complete genome of chromosome of Sulfobacillus acidophilus DSM 10332.</title>
        <authorList>
            <person name="Lucas S."/>
            <person name="Han J."/>
            <person name="Lapidus A."/>
            <person name="Bruce D."/>
            <person name="Goodwin L."/>
            <person name="Pitluck S."/>
            <person name="Peters L."/>
            <person name="Kyrpides N."/>
            <person name="Mavromatis K."/>
            <person name="Ivanova N."/>
            <person name="Mikhailova N."/>
            <person name="Chertkov O."/>
            <person name="Saunders E."/>
            <person name="Detter J.C."/>
            <person name="Tapia R."/>
            <person name="Han C."/>
            <person name="Land M."/>
            <person name="Hauser L."/>
            <person name="Markowitz V."/>
            <person name="Cheng J.-F."/>
            <person name="Hugenholtz P."/>
            <person name="Woyke T."/>
            <person name="Wu D."/>
            <person name="Pukall R."/>
            <person name="Gehrich-Schroeter G."/>
            <person name="Schneider S."/>
            <person name="Klenk H.-P."/>
            <person name="Eisen J.A."/>
        </authorList>
    </citation>
    <scope>NUCLEOTIDE SEQUENCE [LARGE SCALE GENOMIC DNA]</scope>
    <source>
        <strain evidence="2">ATCC 700253 / DSM 10332 / NAL</strain>
    </source>
</reference>
<evidence type="ECO:0000313" key="1">
    <source>
        <dbReference type="EMBL" id="AEW06819.1"/>
    </source>
</evidence>
<dbReference type="EMBL" id="CP003179">
    <property type="protein sequence ID" value="AEW06819.1"/>
    <property type="molecule type" value="Genomic_DNA"/>
</dbReference>
<organism evidence="1 2">
    <name type="scientific">Sulfobacillus acidophilus (strain ATCC 700253 / DSM 10332 / NAL)</name>
    <dbReference type="NCBI Taxonomy" id="679936"/>
    <lineage>
        <taxon>Bacteria</taxon>
        <taxon>Bacillati</taxon>
        <taxon>Bacillota</taxon>
        <taxon>Clostridia</taxon>
        <taxon>Eubacteriales</taxon>
        <taxon>Clostridiales Family XVII. Incertae Sedis</taxon>
        <taxon>Sulfobacillus</taxon>
    </lineage>
</organism>
<gene>
    <name evidence="1" type="ordered locus">Sulac_3376</name>
</gene>
<evidence type="ECO:0000313" key="2">
    <source>
        <dbReference type="Proteomes" id="UP000005439"/>
    </source>
</evidence>
<keyword evidence="2" id="KW-1185">Reference proteome</keyword>
<dbReference type="PATRIC" id="fig|679936.5.peg.3495"/>
<reference evidence="1 2" key="2">
    <citation type="journal article" date="2012" name="Stand. Genomic Sci.">
        <title>Complete genome sequence of the moderately thermophilic mineral-sulfide-oxidizing firmicute Sulfobacillus acidophilus type strain (NAL(T)).</title>
        <authorList>
            <person name="Anderson I."/>
            <person name="Chertkov O."/>
            <person name="Chen A."/>
            <person name="Saunders E."/>
            <person name="Lapidus A."/>
            <person name="Nolan M."/>
            <person name="Lucas S."/>
            <person name="Hammon N."/>
            <person name="Deshpande S."/>
            <person name="Cheng J.F."/>
            <person name="Han C."/>
            <person name="Tapia R."/>
            <person name="Goodwin L.A."/>
            <person name="Pitluck S."/>
            <person name="Liolios K."/>
            <person name="Pagani I."/>
            <person name="Ivanova N."/>
            <person name="Mikhailova N."/>
            <person name="Pati A."/>
            <person name="Palaniappan K."/>
            <person name="Land M."/>
            <person name="Pan C."/>
            <person name="Rohde M."/>
            <person name="Pukall R."/>
            <person name="Goker M."/>
            <person name="Detter J.C."/>
            <person name="Woyke T."/>
            <person name="Bristow J."/>
            <person name="Eisen J.A."/>
            <person name="Markowitz V."/>
            <person name="Hugenholtz P."/>
            <person name="Kyrpides N.C."/>
            <person name="Klenk H.P."/>
            <person name="Mavromatis K."/>
        </authorList>
    </citation>
    <scope>NUCLEOTIDE SEQUENCE [LARGE SCALE GENOMIC DNA]</scope>
    <source>
        <strain evidence="2">ATCC 700253 / DSM 10332 / NAL</strain>
    </source>
</reference>
<dbReference type="KEGG" id="sap:Sulac_3376"/>
<dbReference type="HOGENOM" id="CLU_193879_0_0_9"/>
<name>G8TTR0_SULAD</name>
<dbReference type="Proteomes" id="UP000005439">
    <property type="component" value="Chromosome"/>
</dbReference>
<dbReference type="STRING" id="679936.Sulac_3376"/>
<accession>G8TTR0</accession>
<proteinExistence type="predicted"/>
<protein>
    <submittedName>
        <fullName evidence="1">Uncharacterized protein</fullName>
    </submittedName>
</protein>
<dbReference type="AlphaFoldDB" id="G8TTR0"/>